<organism evidence="2 3">
    <name type="scientific">Corynespora cassiicola Philippines</name>
    <dbReference type="NCBI Taxonomy" id="1448308"/>
    <lineage>
        <taxon>Eukaryota</taxon>
        <taxon>Fungi</taxon>
        <taxon>Dikarya</taxon>
        <taxon>Ascomycota</taxon>
        <taxon>Pezizomycotina</taxon>
        <taxon>Dothideomycetes</taxon>
        <taxon>Pleosporomycetidae</taxon>
        <taxon>Pleosporales</taxon>
        <taxon>Corynesporascaceae</taxon>
        <taxon>Corynespora</taxon>
    </lineage>
</organism>
<feature type="compositionally biased region" description="Low complexity" evidence="1">
    <location>
        <begin position="110"/>
        <end position="130"/>
    </location>
</feature>
<reference evidence="2 3" key="1">
    <citation type="journal article" date="2018" name="Front. Microbiol.">
        <title>Genome-Wide Analysis of Corynespora cassiicola Leaf Fall Disease Putative Effectors.</title>
        <authorList>
            <person name="Lopez D."/>
            <person name="Ribeiro S."/>
            <person name="Label P."/>
            <person name="Fumanal B."/>
            <person name="Venisse J.S."/>
            <person name="Kohler A."/>
            <person name="de Oliveira R.R."/>
            <person name="Labutti K."/>
            <person name="Lipzen A."/>
            <person name="Lail K."/>
            <person name="Bauer D."/>
            <person name="Ohm R.A."/>
            <person name="Barry K.W."/>
            <person name="Spatafora J."/>
            <person name="Grigoriev I.V."/>
            <person name="Martin F.M."/>
            <person name="Pujade-Renaud V."/>
        </authorList>
    </citation>
    <scope>NUCLEOTIDE SEQUENCE [LARGE SCALE GENOMIC DNA]</scope>
    <source>
        <strain evidence="2 3">Philippines</strain>
    </source>
</reference>
<evidence type="ECO:0000313" key="3">
    <source>
        <dbReference type="Proteomes" id="UP000240883"/>
    </source>
</evidence>
<dbReference type="STRING" id="1448308.A0A2T2P7S5"/>
<accession>A0A2T2P7S5</accession>
<evidence type="ECO:0000256" key="1">
    <source>
        <dbReference type="SAM" id="MobiDB-lite"/>
    </source>
</evidence>
<keyword evidence="3" id="KW-1185">Reference proteome</keyword>
<dbReference type="Proteomes" id="UP000240883">
    <property type="component" value="Unassembled WGS sequence"/>
</dbReference>
<dbReference type="OrthoDB" id="10255576at2759"/>
<dbReference type="AlphaFoldDB" id="A0A2T2P7S5"/>
<feature type="region of interest" description="Disordered" evidence="1">
    <location>
        <begin position="66"/>
        <end position="173"/>
    </location>
</feature>
<feature type="compositionally biased region" description="Polar residues" evidence="1">
    <location>
        <begin position="92"/>
        <end position="102"/>
    </location>
</feature>
<name>A0A2T2P7S5_CORCC</name>
<gene>
    <name evidence="2" type="ORF">BS50DRAFT_568924</name>
</gene>
<dbReference type="EMBL" id="KZ678129">
    <property type="protein sequence ID" value="PSN73378.1"/>
    <property type="molecule type" value="Genomic_DNA"/>
</dbReference>
<proteinExistence type="predicted"/>
<sequence>MLYTRIAPAGSSNIDNGRTMATSTSLVTQWMQWLRHTRFEPPSLAEQQADIARQERMKLLAQAADARWAAKPSALDAPDKQQPVQMLESRDWNTGVTQTNVDQEIREKAASQQPAEAEATPQAQQENEAPTLKKKKRMRAEPKDSPWKKAAPSNPGDQWQPDSWSPAPARRRE</sequence>
<protein>
    <submittedName>
        <fullName evidence="2">Uncharacterized protein</fullName>
    </submittedName>
</protein>
<evidence type="ECO:0000313" key="2">
    <source>
        <dbReference type="EMBL" id="PSN73378.1"/>
    </source>
</evidence>